<dbReference type="PANTHER" id="PTHR31623">
    <property type="entry name" value="F21J9.9"/>
    <property type="match status" value="1"/>
</dbReference>
<evidence type="ECO:0000256" key="1">
    <source>
        <dbReference type="ARBA" id="ARBA00009861"/>
    </source>
</evidence>
<dbReference type="InterPro" id="IPR023213">
    <property type="entry name" value="CAT-like_dom_sf"/>
</dbReference>
<evidence type="ECO:0000313" key="5">
    <source>
        <dbReference type="EMBL" id="KAB2609877.1"/>
    </source>
</evidence>
<keyword evidence="3" id="KW-0012">Acyltransferase</keyword>
<evidence type="ECO:0000313" key="6">
    <source>
        <dbReference type="Proteomes" id="UP000327157"/>
    </source>
</evidence>
<gene>
    <name evidence="5" type="ORF">D8674_037222</name>
</gene>
<comment type="caution">
    <text evidence="5">The sequence shown here is derived from an EMBL/GenBank/DDBJ whole genome shotgun (WGS) entry which is preliminary data.</text>
</comment>
<comment type="similarity">
    <text evidence="1">Belongs to the plant acyltransferase family.</text>
</comment>
<proteinExistence type="inferred from homology"/>
<keyword evidence="4" id="KW-0812">Transmembrane</keyword>
<feature type="transmembrane region" description="Helical" evidence="4">
    <location>
        <begin position="437"/>
        <end position="456"/>
    </location>
</feature>
<keyword evidence="2" id="KW-0808">Transferase</keyword>
<evidence type="ECO:0000256" key="4">
    <source>
        <dbReference type="SAM" id="Phobius"/>
    </source>
</evidence>
<accession>A0A5N5G3Y4</accession>
<keyword evidence="6" id="KW-1185">Reference proteome</keyword>
<protein>
    <submittedName>
        <fullName evidence="5">Vinorine synthase-like</fullName>
    </submittedName>
</protein>
<evidence type="ECO:0000256" key="3">
    <source>
        <dbReference type="ARBA" id="ARBA00023315"/>
    </source>
</evidence>
<dbReference type="EMBL" id="SMOL01000509">
    <property type="protein sequence ID" value="KAB2609877.1"/>
    <property type="molecule type" value="Genomic_DNA"/>
</dbReference>
<keyword evidence="4" id="KW-0472">Membrane</keyword>
<reference evidence="5 6" key="1">
    <citation type="submission" date="2019-09" db="EMBL/GenBank/DDBJ databases">
        <authorList>
            <person name="Ou C."/>
        </authorList>
    </citation>
    <scope>NUCLEOTIDE SEQUENCE [LARGE SCALE GENOMIC DNA]</scope>
    <source>
        <strain evidence="5">S2</strain>
        <tissue evidence="5">Leaf</tissue>
    </source>
</reference>
<evidence type="ECO:0000256" key="2">
    <source>
        <dbReference type="ARBA" id="ARBA00022679"/>
    </source>
</evidence>
<name>A0A5N5G3Y4_9ROSA</name>
<dbReference type="OrthoDB" id="671439at2759"/>
<dbReference type="Pfam" id="PF02458">
    <property type="entry name" value="Transferase"/>
    <property type="match status" value="1"/>
</dbReference>
<sequence length="457" mass="51830">MKVEVVVISKEIIRPSSPTPDHLRTYQLSFLDQISPPVYNPLKSLSNVLTQFYPLAGRAQGNLFIDCNDQGIPYLETRVKCQLSDVIQNPIPIELNKFIPFQVDEVADISFGVQLNIFECGGIALGMCISHKIADALSFFNFIKTWAATARQQGDHIVCPQFVSAKLFPPKNISGFNPRVGITRENIVTRMFVFEASKIEALKTKYGAGDHSKSLENHQKPPSRVEALSAFIWDRFMAATQVKSDIAPKRFYAIVHAVNLRTRIDPPLPEHSFGNLYRFAMTIPSLDTGEECYGLVRQVRDQVKKIDKNYVEKLQKGSEHLDFIKQRSDNVFKGEMVTMSFTSLCRFPLYEADFGWGNPTWVGSPALTFNNLVVFIDAKSGGGIEAYINMKEEDLDKIEGDVSVPHATLNYYITNKNFLTSWIILFEGEKQLKGLTLSFYIDVIWIPCIFFYARLYK</sequence>
<keyword evidence="4" id="KW-1133">Transmembrane helix</keyword>
<dbReference type="GO" id="GO:0016746">
    <property type="term" value="F:acyltransferase activity"/>
    <property type="evidence" value="ECO:0007669"/>
    <property type="project" value="UniProtKB-KW"/>
</dbReference>
<dbReference type="Proteomes" id="UP000327157">
    <property type="component" value="Unassembled WGS sequence"/>
</dbReference>
<reference evidence="5 6" key="2">
    <citation type="submission" date="2019-11" db="EMBL/GenBank/DDBJ databases">
        <title>A de novo genome assembly of a pear dwarfing rootstock.</title>
        <authorList>
            <person name="Wang F."/>
            <person name="Wang J."/>
            <person name="Li S."/>
            <person name="Zhang Y."/>
            <person name="Fang M."/>
            <person name="Ma L."/>
            <person name="Zhao Y."/>
            <person name="Jiang S."/>
        </authorList>
    </citation>
    <scope>NUCLEOTIDE SEQUENCE [LARGE SCALE GENOMIC DNA]</scope>
    <source>
        <strain evidence="5">S2</strain>
        <tissue evidence="5">Leaf</tissue>
    </source>
</reference>
<dbReference type="Gene3D" id="3.30.559.10">
    <property type="entry name" value="Chloramphenicol acetyltransferase-like domain"/>
    <property type="match status" value="2"/>
</dbReference>
<organism evidence="5 6">
    <name type="scientific">Pyrus ussuriensis x Pyrus communis</name>
    <dbReference type="NCBI Taxonomy" id="2448454"/>
    <lineage>
        <taxon>Eukaryota</taxon>
        <taxon>Viridiplantae</taxon>
        <taxon>Streptophyta</taxon>
        <taxon>Embryophyta</taxon>
        <taxon>Tracheophyta</taxon>
        <taxon>Spermatophyta</taxon>
        <taxon>Magnoliopsida</taxon>
        <taxon>eudicotyledons</taxon>
        <taxon>Gunneridae</taxon>
        <taxon>Pentapetalae</taxon>
        <taxon>rosids</taxon>
        <taxon>fabids</taxon>
        <taxon>Rosales</taxon>
        <taxon>Rosaceae</taxon>
        <taxon>Amygdaloideae</taxon>
        <taxon>Maleae</taxon>
        <taxon>Pyrus</taxon>
    </lineage>
</organism>
<dbReference type="PANTHER" id="PTHR31623:SF46">
    <property type="entry name" value="VINORINE SYNTHASE-LIKE"/>
    <property type="match status" value="1"/>
</dbReference>
<dbReference type="AlphaFoldDB" id="A0A5N5G3Y4"/>